<accession>A0A9P7Y057</accession>
<keyword evidence="4" id="KW-1185">Reference proteome</keyword>
<keyword evidence="2" id="KW-0812">Transmembrane</keyword>
<dbReference type="OrthoDB" id="2444659at2759"/>
<evidence type="ECO:0000313" key="4">
    <source>
        <dbReference type="Proteomes" id="UP000707451"/>
    </source>
</evidence>
<sequence length="582" mass="65035">MTTTITSQGTLHLDCIASDPSSSYLYGIASANTGTPSYTTDSTIVLVRSNYNPTSLATITWTIISTTEGKQFSYNYLTFTSVDCAANDKGHFAAFFRSPYRTASPFRLLPMGVRYDPTAKEREEGAWSPIWGSVMYGWNVDRFVHRSFYQGDELVHMLTGDTVDSLQLGRVDYATNMLQLGSIQTRQQVDVFLLSYSFDNMVWIQDFDYTQQGFFPDYTGFVPQKVALHNGTFYVTNSEDQNVTCVYQGVGRRIEEVRGGLYSKMEWALGDYHVFAGLRQGLTFFGGIYKEDYRDGTPTRYRIYTSDVTQAYIEHNLTWTNPPSTFSIQESFQSVGGLTPGQEPFIVALTTTGLYEFTAFGPSAGAMSGPFQVMVLASTAEGVYYNSLPQRIVTKMNTPRWTDKDALADERDTRRDRIVGGSVSAAVVIAFLGYLVWRKWRFRKRRQVRRKKQAETAAAMTAMMLGGGAAPFSPAQNPTAPPLMLSEKHEVYSSGMIFEETKKLEDEEEDSSSNDMPNSAGRSSGRMKRSARHSGSVSKRPGILADEGRLPSYTYQDQIEELDFSSHPRPNVVTTIGDQVAP</sequence>
<evidence type="ECO:0000313" key="3">
    <source>
        <dbReference type="EMBL" id="KAG9069757.1"/>
    </source>
</evidence>
<dbReference type="EMBL" id="JAHRHY010000004">
    <property type="protein sequence ID" value="KAG9069757.1"/>
    <property type="molecule type" value="Genomic_DNA"/>
</dbReference>
<dbReference type="AlphaFoldDB" id="A0A9P7Y057"/>
<gene>
    <name evidence="3" type="ORF">KI688_009082</name>
</gene>
<keyword evidence="2" id="KW-0472">Membrane</keyword>
<dbReference type="Proteomes" id="UP000707451">
    <property type="component" value="Unassembled WGS sequence"/>
</dbReference>
<feature type="compositionally biased region" description="Polar residues" evidence="1">
    <location>
        <begin position="572"/>
        <end position="582"/>
    </location>
</feature>
<organism evidence="3 4">
    <name type="scientific">Linnemannia hyalina</name>
    <dbReference type="NCBI Taxonomy" id="64524"/>
    <lineage>
        <taxon>Eukaryota</taxon>
        <taxon>Fungi</taxon>
        <taxon>Fungi incertae sedis</taxon>
        <taxon>Mucoromycota</taxon>
        <taxon>Mortierellomycotina</taxon>
        <taxon>Mortierellomycetes</taxon>
        <taxon>Mortierellales</taxon>
        <taxon>Mortierellaceae</taxon>
        <taxon>Linnemannia</taxon>
    </lineage>
</organism>
<evidence type="ECO:0000256" key="2">
    <source>
        <dbReference type="SAM" id="Phobius"/>
    </source>
</evidence>
<comment type="caution">
    <text evidence="3">The sequence shown here is derived from an EMBL/GenBank/DDBJ whole genome shotgun (WGS) entry which is preliminary data.</text>
</comment>
<proteinExistence type="predicted"/>
<feature type="region of interest" description="Disordered" evidence="1">
    <location>
        <begin position="503"/>
        <end position="582"/>
    </location>
</feature>
<keyword evidence="2" id="KW-1133">Transmembrane helix</keyword>
<feature type="transmembrane region" description="Helical" evidence="2">
    <location>
        <begin position="418"/>
        <end position="437"/>
    </location>
</feature>
<protein>
    <submittedName>
        <fullName evidence="3">Uncharacterized protein</fullName>
    </submittedName>
</protein>
<evidence type="ECO:0000256" key="1">
    <source>
        <dbReference type="SAM" id="MobiDB-lite"/>
    </source>
</evidence>
<name>A0A9P7Y057_9FUNG</name>
<reference evidence="3" key="1">
    <citation type="submission" date="2021-06" db="EMBL/GenBank/DDBJ databases">
        <title>Genome Sequence of Mortierella hyaline Strain SCG-10, a Cold-Adapted, Nitrate-Reducing Fungus Isolated from Soil in Minnesota, USA.</title>
        <authorList>
            <person name="Aldossari N."/>
        </authorList>
    </citation>
    <scope>NUCLEOTIDE SEQUENCE</scope>
    <source>
        <strain evidence="3">SCG-10</strain>
    </source>
</reference>